<dbReference type="Proteomes" id="UP001482620">
    <property type="component" value="Unassembled WGS sequence"/>
</dbReference>
<reference evidence="1 2" key="1">
    <citation type="submission" date="2021-06" db="EMBL/GenBank/DDBJ databases">
        <authorList>
            <person name="Palmer J.M."/>
        </authorList>
    </citation>
    <scope>NUCLEOTIDE SEQUENCE [LARGE SCALE GENOMIC DNA]</scope>
    <source>
        <strain evidence="2">if_2019</strain>
        <tissue evidence="1">Muscle</tissue>
    </source>
</reference>
<evidence type="ECO:0000313" key="1">
    <source>
        <dbReference type="EMBL" id="MEQ2229456.1"/>
    </source>
</evidence>
<comment type="caution">
    <text evidence="1">The sequence shown here is derived from an EMBL/GenBank/DDBJ whole genome shotgun (WGS) entry which is preliminary data.</text>
</comment>
<keyword evidence="2" id="KW-1185">Reference proteome</keyword>
<gene>
    <name evidence="1" type="ORF">ILYODFUR_018918</name>
</gene>
<protein>
    <submittedName>
        <fullName evidence="1">Uncharacterized protein</fullName>
    </submittedName>
</protein>
<dbReference type="EMBL" id="JAHRIQ010025035">
    <property type="protein sequence ID" value="MEQ2229456.1"/>
    <property type="molecule type" value="Genomic_DNA"/>
</dbReference>
<accession>A0ABV0T9M6</accession>
<organism evidence="1 2">
    <name type="scientific">Ilyodon furcidens</name>
    <name type="common">goldbreast splitfin</name>
    <dbReference type="NCBI Taxonomy" id="33524"/>
    <lineage>
        <taxon>Eukaryota</taxon>
        <taxon>Metazoa</taxon>
        <taxon>Chordata</taxon>
        <taxon>Craniata</taxon>
        <taxon>Vertebrata</taxon>
        <taxon>Euteleostomi</taxon>
        <taxon>Actinopterygii</taxon>
        <taxon>Neopterygii</taxon>
        <taxon>Teleostei</taxon>
        <taxon>Neoteleostei</taxon>
        <taxon>Acanthomorphata</taxon>
        <taxon>Ovalentaria</taxon>
        <taxon>Atherinomorphae</taxon>
        <taxon>Cyprinodontiformes</taxon>
        <taxon>Goodeidae</taxon>
        <taxon>Ilyodon</taxon>
    </lineage>
</organism>
<name>A0ABV0T9M6_9TELE</name>
<proteinExistence type="predicted"/>
<evidence type="ECO:0000313" key="2">
    <source>
        <dbReference type="Proteomes" id="UP001482620"/>
    </source>
</evidence>
<sequence>MSSFTMTMNIFWGLCPGQQLHLQHLLSNPDHPLRQKTGTSGPHGPRDPNQVCEGGVLTARATVELLFQSYCSCASTIKVDGSRWFQDFQFIWSFLIPPLLG</sequence>